<sequence length="342" mass="39552">MGKITRVLPSISVCVATYNSDKTLDRCLSKVRLQNYPQQKIEIILGDGGSTDKTLAIAKKYNAKVLRIPKKKQHAEYNRGVAFNKAKSEFVLIIDHDNFLPDKNWLKNMVNPLLVHKDVVASSTCYYHYDKNYDLLDRYFALFGTSEPLPYFLRKADRMNQISRSWSLVGKAKDMGKYFLVEFEKDPRKFPSIGSNGCLMRRKLILDNAKADPDNHYPIDVLYDVVVKGHRKFAFVKNSIIHLTHSRGLLEFLNRRKIFVERYHFQEHGKRRWSVVMKGDGIKVVLFVLYSLTIIGPVGESLKGYIKIRDLAWFVHPLMCLGTTLIYGYVSCKFAIIKLFKK</sequence>
<dbReference type="PANTHER" id="PTHR22916">
    <property type="entry name" value="GLYCOSYLTRANSFERASE"/>
    <property type="match status" value="1"/>
</dbReference>
<dbReference type="Gene3D" id="3.90.550.10">
    <property type="entry name" value="Spore Coat Polysaccharide Biosynthesis Protein SpsA, Chain A"/>
    <property type="match status" value="1"/>
</dbReference>
<dbReference type="SUPFAM" id="SSF53448">
    <property type="entry name" value="Nucleotide-diphospho-sugar transferases"/>
    <property type="match status" value="1"/>
</dbReference>
<evidence type="ECO:0000313" key="3">
    <source>
        <dbReference type="EMBL" id="KKQ38102.1"/>
    </source>
</evidence>
<reference evidence="3 4" key="1">
    <citation type="journal article" date="2015" name="Nature">
        <title>rRNA introns, odd ribosomes, and small enigmatic genomes across a large radiation of phyla.</title>
        <authorList>
            <person name="Brown C.T."/>
            <person name="Hug L.A."/>
            <person name="Thomas B.C."/>
            <person name="Sharon I."/>
            <person name="Castelle C.J."/>
            <person name="Singh A."/>
            <person name="Wilkins M.J."/>
            <person name="Williams K.H."/>
            <person name="Banfield J.F."/>
        </authorList>
    </citation>
    <scope>NUCLEOTIDE SEQUENCE [LARGE SCALE GENOMIC DNA]</scope>
</reference>
<feature type="transmembrane region" description="Helical" evidence="1">
    <location>
        <begin position="311"/>
        <end position="332"/>
    </location>
</feature>
<keyword evidence="1" id="KW-0812">Transmembrane</keyword>
<keyword evidence="1" id="KW-1133">Transmembrane helix</keyword>
<proteinExistence type="predicted"/>
<dbReference type="InterPro" id="IPR001173">
    <property type="entry name" value="Glyco_trans_2-like"/>
</dbReference>
<dbReference type="AlphaFoldDB" id="A0A0G0H7L1"/>
<keyword evidence="3" id="KW-0808">Transferase</keyword>
<evidence type="ECO:0000256" key="1">
    <source>
        <dbReference type="SAM" id="Phobius"/>
    </source>
</evidence>
<dbReference type="EMBL" id="LBTI01000001">
    <property type="protein sequence ID" value="KKQ38102.1"/>
    <property type="molecule type" value="Genomic_DNA"/>
</dbReference>
<gene>
    <name evidence="3" type="ORF">US53_C0001G0007</name>
</gene>
<keyword evidence="1" id="KW-0472">Membrane</keyword>
<comment type="caution">
    <text evidence="3">The sequence shown here is derived from an EMBL/GenBank/DDBJ whole genome shotgun (WGS) entry which is preliminary data.</text>
</comment>
<accession>A0A0G0H7L1</accession>
<feature type="domain" description="Glycosyltransferase 2-like" evidence="2">
    <location>
        <begin position="12"/>
        <end position="156"/>
    </location>
</feature>
<dbReference type="Pfam" id="PF00535">
    <property type="entry name" value="Glycos_transf_2"/>
    <property type="match status" value="1"/>
</dbReference>
<dbReference type="InterPro" id="IPR029044">
    <property type="entry name" value="Nucleotide-diphossugar_trans"/>
</dbReference>
<protein>
    <submittedName>
        <fullName evidence="3">Glycosyl transferase</fullName>
    </submittedName>
</protein>
<name>A0A0G0H7L1_9BACT</name>
<feature type="transmembrane region" description="Helical" evidence="1">
    <location>
        <begin position="281"/>
        <end position="299"/>
    </location>
</feature>
<evidence type="ECO:0000313" key="4">
    <source>
        <dbReference type="Proteomes" id="UP000034591"/>
    </source>
</evidence>
<dbReference type="PANTHER" id="PTHR22916:SF64">
    <property type="entry name" value="TRANSFERASE, PUTATIVE-RELATED"/>
    <property type="match status" value="1"/>
</dbReference>
<dbReference type="GO" id="GO:0016740">
    <property type="term" value="F:transferase activity"/>
    <property type="evidence" value="ECO:0007669"/>
    <property type="project" value="UniProtKB-KW"/>
</dbReference>
<evidence type="ECO:0000259" key="2">
    <source>
        <dbReference type="Pfam" id="PF00535"/>
    </source>
</evidence>
<dbReference type="STRING" id="1618545.US53_C0001G0007"/>
<organism evidence="3 4">
    <name type="scientific">Candidatus Woesebacteria bacterium GW2011_GWA1_37_7</name>
    <dbReference type="NCBI Taxonomy" id="1618545"/>
    <lineage>
        <taxon>Bacteria</taxon>
        <taxon>Candidatus Woeseibacteriota</taxon>
    </lineage>
</organism>
<dbReference type="Proteomes" id="UP000034591">
    <property type="component" value="Unassembled WGS sequence"/>
</dbReference>